<keyword evidence="3" id="KW-1185">Reference proteome</keyword>
<feature type="transmembrane region" description="Helical" evidence="1">
    <location>
        <begin position="260"/>
        <end position="287"/>
    </location>
</feature>
<evidence type="ECO:0000313" key="2">
    <source>
        <dbReference type="EMBL" id="NYE69780.1"/>
    </source>
</evidence>
<feature type="transmembrane region" description="Helical" evidence="1">
    <location>
        <begin position="307"/>
        <end position="333"/>
    </location>
</feature>
<keyword evidence="1" id="KW-0812">Transmembrane</keyword>
<dbReference type="AlphaFoldDB" id="A0A7Y9LAN4"/>
<organism evidence="2 3">
    <name type="scientific">Microlunatus parietis</name>
    <dbReference type="NCBI Taxonomy" id="682979"/>
    <lineage>
        <taxon>Bacteria</taxon>
        <taxon>Bacillati</taxon>
        <taxon>Actinomycetota</taxon>
        <taxon>Actinomycetes</taxon>
        <taxon>Propionibacteriales</taxon>
        <taxon>Propionibacteriaceae</taxon>
        <taxon>Microlunatus</taxon>
    </lineage>
</organism>
<proteinExistence type="predicted"/>
<protein>
    <submittedName>
        <fullName evidence="2">Uncharacterized protein</fullName>
    </submittedName>
</protein>
<feature type="transmembrane region" description="Helical" evidence="1">
    <location>
        <begin position="58"/>
        <end position="83"/>
    </location>
</feature>
<keyword evidence="1" id="KW-1133">Transmembrane helix</keyword>
<dbReference type="RefSeq" id="WP_179748764.1">
    <property type="nucleotide sequence ID" value="NZ_JACCBU010000001.1"/>
</dbReference>
<reference evidence="2 3" key="1">
    <citation type="submission" date="2020-07" db="EMBL/GenBank/DDBJ databases">
        <title>Sequencing the genomes of 1000 actinobacteria strains.</title>
        <authorList>
            <person name="Klenk H.-P."/>
        </authorList>
    </citation>
    <scope>NUCLEOTIDE SEQUENCE [LARGE SCALE GENOMIC DNA]</scope>
    <source>
        <strain evidence="2 3">DSM 22083</strain>
    </source>
</reference>
<evidence type="ECO:0000256" key="1">
    <source>
        <dbReference type="SAM" id="Phobius"/>
    </source>
</evidence>
<gene>
    <name evidence="2" type="ORF">BKA15_001109</name>
</gene>
<keyword evidence="1" id="KW-0472">Membrane</keyword>
<dbReference type="Proteomes" id="UP000569914">
    <property type="component" value="Unassembled WGS sequence"/>
</dbReference>
<dbReference type="EMBL" id="JACCBU010000001">
    <property type="protein sequence ID" value="NYE69780.1"/>
    <property type="molecule type" value="Genomic_DNA"/>
</dbReference>
<evidence type="ECO:0000313" key="3">
    <source>
        <dbReference type="Proteomes" id="UP000569914"/>
    </source>
</evidence>
<name>A0A7Y9LAN4_9ACTN</name>
<feature type="transmembrane region" description="Helical" evidence="1">
    <location>
        <begin position="199"/>
        <end position="220"/>
    </location>
</feature>
<comment type="caution">
    <text evidence="2">The sequence shown here is derived from an EMBL/GenBank/DDBJ whole genome shotgun (WGS) entry which is preliminary data.</text>
</comment>
<accession>A0A7Y9LAN4</accession>
<sequence length="381" mass="40669">MAATINPGGGPALPWQRLRRPAVLDASRAALIPLRPLTITEVLDAAFLVVRANARMMVGLPLVIAGGAGLYLLGGIGLWFLLGDTSGETVQIVSVVLYGLLGLLLLTMCLVWMTAVLSRITLETVLGPGFVPATPWTLRRALRMFWPMVGLSLLQWVAASTMQSIIISGVYYVLIALMLAMGTGFSATALGGVATVVTVIGYVISAAAYSYLSLAVPAYATENPHAPAWIGTPARRTNIITAFIRSFTLIGWRNLPRATVIMAGAFAITLLVITLVGFGSLLVLVLYTTSLGVDFLDLLYNPWTYLGVFGFSSIVAMSALLAFVAAVQTLLYVDLRMRREGLDLAMRFDCVPIPQPSAPPIVYVAPPLPPRPPLPPPGHGR</sequence>
<feature type="transmembrane region" description="Helical" evidence="1">
    <location>
        <begin position="95"/>
        <end position="120"/>
    </location>
</feature>